<keyword evidence="4" id="KW-1185">Reference proteome</keyword>
<accession>A0A1I3FKS2</accession>
<feature type="transmembrane region" description="Helical" evidence="2">
    <location>
        <begin position="126"/>
        <end position="146"/>
    </location>
</feature>
<dbReference type="Proteomes" id="UP000198649">
    <property type="component" value="Unassembled WGS sequence"/>
</dbReference>
<proteinExistence type="predicted"/>
<evidence type="ECO:0000313" key="4">
    <source>
        <dbReference type="Proteomes" id="UP000198649"/>
    </source>
</evidence>
<dbReference type="Pfam" id="PF09534">
    <property type="entry name" value="Trp_oprn_chp"/>
    <property type="match status" value="1"/>
</dbReference>
<dbReference type="STRING" id="1005945.SAMN05216561_10530"/>
<dbReference type="RefSeq" id="WP_091111767.1">
    <property type="nucleotide sequence ID" value="NZ_BKAF01000006.1"/>
</dbReference>
<reference evidence="3 4" key="1">
    <citation type="submission" date="2016-10" db="EMBL/GenBank/DDBJ databases">
        <authorList>
            <person name="de Groot N.N."/>
        </authorList>
    </citation>
    <scope>NUCLEOTIDE SEQUENCE [LARGE SCALE GENOMIC DNA]</scope>
    <source>
        <strain evidence="3 4">CGMCC 1.11156</strain>
    </source>
</reference>
<name>A0A1I3FKS2_9ACTN</name>
<feature type="transmembrane region" description="Helical" evidence="2">
    <location>
        <begin position="12"/>
        <end position="35"/>
    </location>
</feature>
<feature type="transmembrane region" description="Helical" evidence="2">
    <location>
        <begin position="82"/>
        <end position="106"/>
    </location>
</feature>
<evidence type="ECO:0000313" key="3">
    <source>
        <dbReference type="EMBL" id="SFI11809.1"/>
    </source>
</evidence>
<dbReference type="OrthoDB" id="3712369at2"/>
<feature type="transmembrane region" description="Helical" evidence="2">
    <location>
        <begin position="55"/>
        <end position="75"/>
    </location>
</feature>
<protein>
    <submittedName>
        <fullName evidence="3">Tryptophan-associated transmembrane protein (Trp_oprn_chp)</fullName>
    </submittedName>
</protein>
<organism evidence="3 4">
    <name type="scientific">Nocardioides psychrotolerans</name>
    <dbReference type="NCBI Taxonomy" id="1005945"/>
    <lineage>
        <taxon>Bacteria</taxon>
        <taxon>Bacillati</taxon>
        <taxon>Actinomycetota</taxon>
        <taxon>Actinomycetes</taxon>
        <taxon>Propionibacteriales</taxon>
        <taxon>Nocardioidaceae</taxon>
        <taxon>Nocardioides</taxon>
    </lineage>
</organism>
<keyword evidence="2" id="KW-1133">Transmembrane helix</keyword>
<evidence type="ECO:0000256" key="1">
    <source>
        <dbReference type="SAM" id="MobiDB-lite"/>
    </source>
</evidence>
<evidence type="ECO:0000256" key="2">
    <source>
        <dbReference type="SAM" id="Phobius"/>
    </source>
</evidence>
<feature type="compositionally biased region" description="Basic and acidic residues" evidence="1">
    <location>
        <begin position="185"/>
        <end position="195"/>
    </location>
</feature>
<sequence>MARPDGSARSAFVPTVLAGLATAGLTAIATNQTLATARPTESGIVYSDLQEGSQVPLALTLSLVVLACWGVVLVTRRVVRRGVAVLGLAAAVGAAASVVLGRGMIIDSYRADFRDIGATPVVDLSWWYWLALVLSVLAVLPAAVAARQVGRWPEMGTRYDAPGDQEAVRATPDEDEEPSSLELWKAIDEGRDPTR</sequence>
<gene>
    <name evidence="3" type="ORF">SAMN05216561_10530</name>
</gene>
<keyword evidence="2 3" id="KW-0812">Transmembrane</keyword>
<dbReference type="InterPro" id="IPR019051">
    <property type="entry name" value="Trp_biosyn_TM_oprn/chp"/>
</dbReference>
<dbReference type="EMBL" id="FOQG01000005">
    <property type="protein sequence ID" value="SFI11809.1"/>
    <property type="molecule type" value="Genomic_DNA"/>
</dbReference>
<keyword evidence="2" id="KW-0472">Membrane</keyword>
<dbReference type="AlphaFoldDB" id="A0A1I3FKS2"/>
<feature type="region of interest" description="Disordered" evidence="1">
    <location>
        <begin position="157"/>
        <end position="195"/>
    </location>
</feature>